<dbReference type="CDD" id="cd06850">
    <property type="entry name" value="biotinyl_domain"/>
    <property type="match status" value="1"/>
</dbReference>
<keyword evidence="3" id="KW-0443">Lipid metabolism</keyword>
<keyword evidence="3" id="KW-0275">Fatty acid biosynthesis</keyword>
<gene>
    <name evidence="5" type="primary">accB</name>
    <name evidence="5" type="ORF">DBT54_01600</name>
</gene>
<comment type="pathway">
    <text evidence="3">Lipid metabolism; fatty acid biosynthesis.</text>
</comment>
<dbReference type="GO" id="GO:0003989">
    <property type="term" value="F:acetyl-CoA carboxylase activity"/>
    <property type="evidence" value="ECO:0007669"/>
    <property type="project" value="InterPro"/>
</dbReference>
<dbReference type="Gene3D" id="2.40.50.100">
    <property type="match status" value="1"/>
</dbReference>
<evidence type="ECO:0000313" key="6">
    <source>
        <dbReference type="Proteomes" id="UP000251923"/>
    </source>
</evidence>
<dbReference type="PRINTS" id="PR01071">
    <property type="entry name" value="ACOABIOTINCC"/>
</dbReference>
<comment type="function">
    <text evidence="3">This protein is a component of the acetyl coenzyme A carboxylase complex; first, biotin carboxylase catalyzes the carboxylation of the carrier protein and then the transcarboxylase transfers the carboxyl group to form malonyl-CoA.</text>
</comment>
<dbReference type="GO" id="GO:0009317">
    <property type="term" value="C:acetyl-CoA carboxylase complex"/>
    <property type="evidence" value="ECO:0007669"/>
    <property type="project" value="InterPro"/>
</dbReference>
<evidence type="ECO:0000256" key="1">
    <source>
        <dbReference type="ARBA" id="ARBA00017562"/>
    </source>
</evidence>
<evidence type="ECO:0000256" key="2">
    <source>
        <dbReference type="ARBA" id="ARBA00023267"/>
    </source>
</evidence>
<feature type="compositionally biased region" description="Polar residues" evidence="4">
    <location>
        <begin position="60"/>
        <end position="81"/>
    </location>
</feature>
<dbReference type="UniPathway" id="UPA00094"/>
<dbReference type="Pfam" id="PF00364">
    <property type="entry name" value="Biotin_lipoyl"/>
    <property type="match status" value="1"/>
</dbReference>
<dbReference type="RefSeq" id="WP_064292833.1">
    <property type="nucleotide sequence ID" value="NZ_JASOED010000002.1"/>
</dbReference>
<dbReference type="InterPro" id="IPR001249">
    <property type="entry name" value="AcCoA_biotinCC"/>
</dbReference>
<dbReference type="NCBIfam" id="TIGR00531">
    <property type="entry name" value="BCCP"/>
    <property type="match status" value="1"/>
</dbReference>
<dbReference type="InterPro" id="IPR011053">
    <property type="entry name" value="Single_hybrid_motif"/>
</dbReference>
<dbReference type="PANTHER" id="PTHR45266:SF3">
    <property type="entry name" value="OXALOACETATE DECARBOXYLASE ALPHA CHAIN"/>
    <property type="match status" value="1"/>
</dbReference>
<dbReference type="GeneID" id="86970625"/>
<evidence type="ECO:0000256" key="3">
    <source>
        <dbReference type="RuleBase" id="RU364072"/>
    </source>
</evidence>
<evidence type="ECO:0000313" key="5">
    <source>
        <dbReference type="EMBL" id="RAV81121.1"/>
    </source>
</evidence>
<organism evidence="5 6">
    <name type="scientific">Aerococcus urinae</name>
    <dbReference type="NCBI Taxonomy" id="1376"/>
    <lineage>
        <taxon>Bacteria</taxon>
        <taxon>Bacillati</taxon>
        <taxon>Bacillota</taxon>
        <taxon>Bacilli</taxon>
        <taxon>Lactobacillales</taxon>
        <taxon>Aerococcaceae</taxon>
        <taxon>Aerococcus</taxon>
    </lineage>
</organism>
<sequence>MTPEEIKELIHLIDQSSLREFEFVDDDFKLHLSKNEQAPQVFTNEAQPAITKAEKPAPTDQAQESTEASDQANKQVSQTDEVQGEIVESPLVGVAYLAPAPDKDNFVKIGDHVEKGQSLCIIEAMKIMNEIHATTSGEITNIFVNDGDVVEYGQKLFEIS</sequence>
<feature type="region of interest" description="Disordered" evidence="4">
    <location>
        <begin position="39"/>
        <end position="82"/>
    </location>
</feature>
<evidence type="ECO:0000256" key="4">
    <source>
        <dbReference type="SAM" id="MobiDB-lite"/>
    </source>
</evidence>
<keyword evidence="3" id="KW-0444">Lipid biosynthesis</keyword>
<keyword evidence="3" id="KW-0276">Fatty acid metabolism</keyword>
<keyword evidence="2 3" id="KW-0092">Biotin</keyword>
<dbReference type="PANTHER" id="PTHR45266">
    <property type="entry name" value="OXALOACETATE DECARBOXYLASE ALPHA CHAIN"/>
    <property type="match status" value="1"/>
</dbReference>
<dbReference type="InterPro" id="IPR000089">
    <property type="entry name" value="Biotin_lipoyl"/>
</dbReference>
<accession>A0A178HGK3</accession>
<reference evidence="5 6" key="1">
    <citation type="submission" date="2018-04" db="EMBL/GenBank/DDBJ databases">
        <title>Aerococcus urinae genomes.</title>
        <authorList>
            <person name="Hilt E."/>
            <person name="Gilbert N.M."/>
            <person name="Thomas-White K."/>
            <person name="Putonti C."/>
            <person name="Lewis A.L."/>
            <person name="Visck K.L."/>
            <person name="Wolfe A.J."/>
        </authorList>
    </citation>
    <scope>NUCLEOTIDE SEQUENCE [LARGE SCALE GENOMIC DNA]</scope>
    <source>
        <strain evidence="5 6">UMB7480</strain>
    </source>
</reference>
<dbReference type="PROSITE" id="PS50968">
    <property type="entry name" value="BIOTINYL_LIPOYL"/>
    <property type="match status" value="1"/>
</dbReference>
<name>A0A178HGK3_9LACT</name>
<dbReference type="EMBL" id="QMHM01000002">
    <property type="protein sequence ID" value="RAV81121.1"/>
    <property type="molecule type" value="Genomic_DNA"/>
</dbReference>
<protein>
    <recommendedName>
        <fullName evidence="1 3">Biotin carboxyl carrier protein of acetyl-CoA carboxylase</fullName>
    </recommendedName>
</protein>
<dbReference type="AlphaFoldDB" id="A0A178HGK3"/>
<dbReference type="InterPro" id="IPR050709">
    <property type="entry name" value="Biotin_Carboxyl_Carrier/Decarb"/>
</dbReference>
<dbReference type="SUPFAM" id="SSF51230">
    <property type="entry name" value="Single hybrid motif"/>
    <property type="match status" value="1"/>
</dbReference>
<dbReference type="Proteomes" id="UP000251923">
    <property type="component" value="Unassembled WGS sequence"/>
</dbReference>
<comment type="caution">
    <text evidence="5">The sequence shown here is derived from an EMBL/GenBank/DDBJ whole genome shotgun (WGS) entry which is preliminary data.</text>
</comment>
<proteinExistence type="predicted"/>
<dbReference type="GO" id="GO:0006633">
    <property type="term" value="P:fatty acid biosynthetic process"/>
    <property type="evidence" value="ECO:0007669"/>
    <property type="project" value="UniProtKB-UniPathway"/>
</dbReference>